<dbReference type="AlphaFoldDB" id="A0A7X4Y9R7"/>
<dbReference type="GO" id="GO:0016787">
    <property type="term" value="F:hydrolase activity"/>
    <property type="evidence" value="ECO:0007669"/>
    <property type="project" value="UniProtKB-KW"/>
</dbReference>
<dbReference type="EMBL" id="JAAAPK010000002">
    <property type="protein sequence ID" value="NBC40287.1"/>
    <property type="molecule type" value="Genomic_DNA"/>
</dbReference>
<proteinExistence type="predicted"/>
<protein>
    <submittedName>
        <fullName evidence="1">NUDIX hydrolase</fullName>
    </submittedName>
</protein>
<sequence>MTDGRSWQGNWKVRLYERVRERGHTSLSDFANSRPTVPLQKLASELGKDDVAVIQVFHGLLSEAAHRRQVTRLLRDVFARELAGDFPEGWPVITDEATRFQVIKLIARLGAFTPETHEARVTRAGDSLLASPPPPGWHPLGPDDELLLMILPDDEA</sequence>
<gene>
    <name evidence="1" type="ORF">GTZ93_10660</name>
</gene>
<accession>A0A7X4Y9R7</accession>
<keyword evidence="2" id="KW-1185">Reference proteome</keyword>
<comment type="caution">
    <text evidence="1">The sequence shown here is derived from an EMBL/GenBank/DDBJ whole genome shotgun (WGS) entry which is preliminary data.</text>
</comment>
<dbReference type="RefSeq" id="WP_139915507.1">
    <property type="nucleotide sequence ID" value="NZ_CBCSLE010000158.1"/>
</dbReference>
<dbReference type="Proteomes" id="UP000537825">
    <property type="component" value="Unassembled WGS sequence"/>
</dbReference>
<name>A0A7X4Y9R7_9BACT</name>
<evidence type="ECO:0000313" key="2">
    <source>
        <dbReference type="Proteomes" id="UP000537825"/>
    </source>
</evidence>
<evidence type="ECO:0000313" key="1">
    <source>
        <dbReference type="EMBL" id="NBC40287.1"/>
    </source>
</evidence>
<reference evidence="1 2" key="1">
    <citation type="submission" date="2020-01" db="EMBL/GenBank/DDBJ databases">
        <title>The draft genome sequence of Corallococcus exiguus DSM 14696.</title>
        <authorList>
            <person name="Zhang X."/>
            <person name="Zhu H."/>
        </authorList>
    </citation>
    <scope>NUCLEOTIDE SEQUENCE [LARGE SCALE GENOMIC DNA]</scope>
    <source>
        <strain evidence="1 2">DSM 14696</strain>
    </source>
</reference>
<keyword evidence="1" id="KW-0378">Hydrolase</keyword>
<organism evidence="1 2">
    <name type="scientific">Corallococcus exiguus</name>
    <dbReference type="NCBI Taxonomy" id="83462"/>
    <lineage>
        <taxon>Bacteria</taxon>
        <taxon>Pseudomonadati</taxon>
        <taxon>Myxococcota</taxon>
        <taxon>Myxococcia</taxon>
        <taxon>Myxococcales</taxon>
        <taxon>Cystobacterineae</taxon>
        <taxon>Myxococcaceae</taxon>
        <taxon>Corallococcus</taxon>
    </lineage>
</organism>